<accession>A0A8X7VX02</accession>
<protein>
    <submittedName>
        <fullName evidence="1">Uncharacterized protein</fullName>
    </submittedName>
</protein>
<name>A0A8X7VX02_BRACI</name>
<evidence type="ECO:0000313" key="2">
    <source>
        <dbReference type="Proteomes" id="UP000886595"/>
    </source>
</evidence>
<gene>
    <name evidence="1" type="ORF">Bca52824_012444</name>
</gene>
<sequence>MGLEDLRVALCASKLVNYDWVLPSQHLDGILPGHKLSNSGSNMLLFWDRLANRKWEVAYSFAASAILPPGLICIMNFYS</sequence>
<dbReference type="Proteomes" id="UP000886595">
    <property type="component" value="Unassembled WGS sequence"/>
</dbReference>
<evidence type="ECO:0000313" key="1">
    <source>
        <dbReference type="EMBL" id="KAG2319231.1"/>
    </source>
</evidence>
<organism evidence="1 2">
    <name type="scientific">Brassica carinata</name>
    <name type="common">Ethiopian mustard</name>
    <name type="synonym">Abyssinian cabbage</name>
    <dbReference type="NCBI Taxonomy" id="52824"/>
    <lineage>
        <taxon>Eukaryota</taxon>
        <taxon>Viridiplantae</taxon>
        <taxon>Streptophyta</taxon>
        <taxon>Embryophyta</taxon>
        <taxon>Tracheophyta</taxon>
        <taxon>Spermatophyta</taxon>
        <taxon>Magnoliopsida</taxon>
        <taxon>eudicotyledons</taxon>
        <taxon>Gunneridae</taxon>
        <taxon>Pentapetalae</taxon>
        <taxon>rosids</taxon>
        <taxon>malvids</taxon>
        <taxon>Brassicales</taxon>
        <taxon>Brassicaceae</taxon>
        <taxon>Brassiceae</taxon>
        <taxon>Brassica</taxon>
    </lineage>
</organism>
<proteinExistence type="predicted"/>
<dbReference type="AlphaFoldDB" id="A0A8X7VX02"/>
<dbReference type="EMBL" id="JAAMPC010000003">
    <property type="protein sequence ID" value="KAG2319231.1"/>
    <property type="molecule type" value="Genomic_DNA"/>
</dbReference>
<comment type="caution">
    <text evidence="1">The sequence shown here is derived from an EMBL/GenBank/DDBJ whole genome shotgun (WGS) entry which is preliminary data.</text>
</comment>
<keyword evidence="2" id="KW-1185">Reference proteome</keyword>
<reference evidence="1 2" key="1">
    <citation type="submission" date="2020-02" db="EMBL/GenBank/DDBJ databases">
        <authorList>
            <person name="Ma Q."/>
            <person name="Huang Y."/>
            <person name="Song X."/>
            <person name="Pei D."/>
        </authorList>
    </citation>
    <scope>NUCLEOTIDE SEQUENCE [LARGE SCALE GENOMIC DNA]</scope>
    <source>
        <strain evidence="1">Sxm20200214</strain>
        <tissue evidence="1">Leaf</tissue>
    </source>
</reference>